<comment type="subcellular location">
    <subcellularLocation>
        <location evidence="1">Membrane</location>
        <topology evidence="1">Multi-pass membrane protein</topology>
    </subcellularLocation>
</comment>
<dbReference type="Proteomes" id="UP001275084">
    <property type="component" value="Unassembled WGS sequence"/>
</dbReference>
<comment type="similarity">
    <text evidence="5">Belongs to the SAT4 family.</text>
</comment>
<protein>
    <submittedName>
        <fullName evidence="9">Integral membrane protein</fullName>
    </submittedName>
</protein>
<feature type="transmembrane region" description="Helical" evidence="7">
    <location>
        <begin position="218"/>
        <end position="238"/>
    </location>
</feature>
<feature type="compositionally biased region" description="Polar residues" evidence="6">
    <location>
        <begin position="391"/>
        <end position="406"/>
    </location>
</feature>
<evidence type="ECO:0000256" key="6">
    <source>
        <dbReference type="SAM" id="MobiDB-lite"/>
    </source>
</evidence>
<feature type="region of interest" description="Disordered" evidence="6">
    <location>
        <begin position="284"/>
        <end position="309"/>
    </location>
</feature>
<dbReference type="EMBL" id="JAUIQD010000001">
    <property type="protein sequence ID" value="KAK3362788.1"/>
    <property type="molecule type" value="Genomic_DNA"/>
</dbReference>
<keyword evidence="2 7" id="KW-0812">Transmembrane</keyword>
<evidence type="ECO:0000256" key="4">
    <source>
        <dbReference type="ARBA" id="ARBA00023136"/>
    </source>
</evidence>
<dbReference type="PANTHER" id="PTHR33048">
    <property type="entry name" value="PTH11-LIKE INTEGRAL MEMBRANE PROTEIN (AFU_ORTHOLOGUE AFUA_5G11245)"/>
    <property type="match status" value="1"/>
</dbReference>
<sequence length="406" mass="44555">MESRGVVDKRSMDQVIDPRGIELFVVQIVFLSLVWVFFVFRLLVKLTIIKKCSLEDLFMYAAVLTYTAYATITIWGIHSASWDWESNPVQAESTALYSWLLCEVIYPPLSALIRTSIAVFLLRIATVKTHRYIIHFSIATTWMLSLVYLFLLLFQCTPISHYYEQVLGQPGSCIDKDVVPSMTIAHSIISALTDFLLALLPAVMLWDVKLNKRTKTWIATLLGMGLLAGIALIIRIPYVRFTPVSSSDFLNQTGDTALWSVVEMSLGIIAGCAATMRPLTRAWGCGSSRKGKPKSKAGNSAVTAGAGPPKARMSGIFDDEVGLDIELELARIYSARRGLRIKDTDQDSGSVNSQASIVHVQTSIEITREAQAESRSGTPSGAFTSPGGRTINISGPTSQGLSVYTK</sequence>
<evidence type="ECO:0000313" key="9">
    <source>
        <dbReference type="EMBL" id="KAK3362788.1"/>
    </source>
</evidence>
<dbReference type="InterPro" id="IPR049326">
    <property type="entry name" value="Rhodopsin_dom_fungi"/>
</dbReference>
<evidence type="ECO:0000256" key="3">
    <source>
        <dbReference type="ARBA" id="ARBA00022989"/>
    </source>
</evidence>
<feature type="transmembrane region" description="Helical" evidence="7">
    <location>
        <begin position="56"/>
        <end position="77"/>
    </location>
</feature>
<evidence type="ECO:0000256" key="7">
    <source>
        <dbReference type="SAM" id="Phobius"/>
    </source>
</evidence>
<feature type="transmembrane region" description="Helical" evidence="7">
    <location>
        <begin position="97"/>
        <end position="121"/>
    </location>
</feature>
<organism evidence="9 10">
    <name type="scientific">Lasiosphaeria hispida</name>
    <dbReference type="NCBI Taxonomy" id="260671"/>
    <lineage>
        <taxon>Eukaryota</taxon>
        <taxon>Fungi</taxon>
        <taxon>Dikarya</taxon>
        <taxon>Ascomycota</taxon>
        <taxon>Pezizomycotina</taxon>
        <taxon>Sordariomycetes</taxon>
        <taxon>Sordariomycetidae</taxon>
        <taxon>Sordariales</taxon>
        <taxon>Lasiosphaeriaceae</taxon>
        <taxon>Lasiosphaeria</taxon>
    </lineage>
</organism>
<evidence type="ECO:0000256" key="2">
    <source>
        <dbReference type="ARBA" id="ARBA00022692"/>
    </source>
</evidence>
<keyword evidence="10" id="KW-1185">Reference proteome</keyword>
<feature type="transmembrane region" description="Helical" evidence="7">
    <location>
        <begin position="184"/>
        <end position="206"/>
    </location>
</feature>
<comment type="caution">
    <text evidence="9">The sequence shown here is derived from an EMBL/GenBank/DDBJ whole genome shotgun (WGS) entry which is preliminary data.</text>
</comment>
<keyword evidence="3 7" id="KW-1133">Transmembrane helix</keyword>
<evidence type="ECO:0000256" key="5">
    <source>
        <dbReference type="ARBA" id="ARBA00038359"/>
    </source>
</evidence>
<accession>A0AAJ0HUA4</accession>
<name>A0AAJ0HUA4_9PEZI</name>
<feature type="region of interest" description="Disordered" evidence="6">
    <location>
        <begin position="369"/>
        <end position="406"/>
    </location>
</feature>
<evidence type="ECO:0000313" key="10">
    <source>
        <dbReference type="Proteomes" id="UP001275084"/>
    </source>
</evidence>
<dbReference type="PANTHER" id="PTHR33048:SF96">
    <property type="entry name" value="INTEGRAL MEMBRANE PROTEIN"/>
    <property type="match status" value="1"/>
</dbReference>
<dbReference type="GO" id="GO:0016020">
    <property type="term" value="C:membrane"/>
    <property type="evidence" value="ECO:0007669"/>
    <property type="project" value="UniProtKB-SubCell"/>
</dbReference>
<proteinExistence type="inferred from homology"/>
<feature type="domain" description="Rhodopsin" evidence="8">
    <location>
        <begin position="41"/>
        <end position="281"/>
    </location>
</feature>
<feature type="transmembrane region" description="Helical" evidence="7">
    <location>
        <begin position="20"/>
        <end position="44"/>
    </location>
</feature>
<dbReference type="AlphaFoldDB" id="A0AAJ0HUA4"/>
<gene>
    <name evidence="9" type="ORF">B0T25DRAFT_561846</name>
</gene>
<keyword evidence="4 7" id="KW-0472">Membrane</keyword>
<feature type="compositionally biased region" description="Polar residues" evidence="6">
    <location>
        <begin position="373"/>
        <end position="383"/>
    </location>
</feature>
<reference evidence="9" key="2">
    <citation type="submission" date="2023-06" db="EMBL/GenBank/DDBJ databases">
        <authorList>
            <consortium name="Lawrence Berkeley National Laboratory"/>
            <person name="Haridas S."/>
            <person name="Hensen N."/>
            <person name="Bonometti L."/>
            <person name="Westerberg I."/>
            <person name="Brannstrom I.O."/>
            <person name="Guillou S."/>
            <person name="Cros-Aarteil S."/>
            <person name="Calhoun S."/>
            <person name="Kuo A."/>
            <person name="Mondo S."/>
            <person name="Pangilinan J."/>
            <person name="Riley R."/>
            <person name="Labutti K."/>
            <person name="Andreopoulos B."/>
            <person name="Lipzen A."/>
            <person name="Chen C."/>
            <person name="Yanf M."/>
            <person name="Daum C."/>
            <person name="Ng V."/>
            <person name="Clum A."/>
            <person name="Steindorff A."/>
            <person name="Ohm R."/>
            <person name="Martin F."/>
            <person name="Silar P."/>
            <person name="Natvig D."/>
            <person name="Lalanne C."/>
            <person name="Gautier V."/>
            <person name="Ament-Velasquez S.L."/>
            <person name="Kruys A."/>
            <person name="Hutchinson M.I."/>
            <person name="Powell A.J."/>
            <person name="Barry K."/>
            <person name="Miller A.N."/>
            <person name="Grigoriev I.V."/>
            <person name="Debuchy R."/>
            <person name="Gladieux P."/>
            <person name="Thoren M.H."/>
            <person name="Johannesson H."/>
        </authorList>
    </citation>
    <scope>NUCLEOTIDE SEQUENCE</scope>
    <source>
        <strain evidence="9">CBS 955.72</strain>
    </source>
</reference>
<reference evidence="9" key="1">
    <citation type="journal article" date="2023" name="Mol. Phylogenet. Evol.">
        <title>Genome-scale phylogeny and comparative genomics of the fungal order Sordariales.</title>
        <authorList>
            <person name="Hensen N."/>
            <person name="Bonometti L."/>
            <person name="Westerberg I."/>
            <person name="Brannstrom I.O."/>
            <person name="Guillou S."/>
            <person name="Cros-Aarteil S."/>
            <person name="Calhoun S."/>
            <person name="Haridas S."/>
            <person name="Kuo A."/>
            <person name="Mondo S."/>
            <person name="Pangilinan J."/>
            <person name="Riley R."/>
            <person name="LaButti K."/>
            <person name="Andreopoulos B."/>
            <person name="Lipzen A."/>
            <person name="Chen C."/>
            <person name="Yan M."/>
            <person name="Daum C."/>
            <person name="Ng V."/>
            <person name="Clum A."/>
            <person name="Steindorff A."/>
            <person name="Ohm R.A."/>
            <person name="Martin F."/>
            <person name="Silar P."/>
            <person name="Natvig D.O."/>
            <person name="Lalanne C."/>
            <person name="Gautier V."/>
            <person name="Ament-Velasquez S.L."/>
            <person name="Kruys A."/>
            <person name="Hutchinson M.I."/>
            <person name="Powell A.J."/>
            <person name="Barry K."/>
            <person name="Miller A.N."/>
            <person name="Grigoriev I.V."/>
            <person name="Debuchy R."/>
            <person name="Gladieux P."/>
            <person name="Hiltunen Thoren M."/>
            <person name="Johannesson H."/>
        </authorList>
    </citation>
    <scope>NUCLEOTIDE SEQUENCE</scope>
    <source>
        <strain evidence="9">CBS 955.72</strain>
    </source>
</reference>
<evidence type="ECO:0000256" key="1">
    <source>
        <dbReference type="ARBA" id="ARBA00004141"/>
    </source>
</evidence>
<dbReference type="Pfam" id="PF20684">
    <property type="entry name" value="Fung_rhodopsin"/>
    <property type="match status" value="1"/>
</dbReference>
<evidence type="ECO:0000259" key="8">
    <source>
        <dbReference type="Pfam" id="PF20684"/>
    </source>
</evidence>
<feature type="transmembrane region" description="Helical" evidence="7">
    <location>
        <begin position="133"/>
        <end position="154"/>
    </location>
</feature>
<dbReference type="InterPro" id="IPR052337">
    <property type="entry name" value="SAT4-like"/>
</dbReference>